<sequence>MVDNNFVINNMLCGKTALNLMLLSTFNQTKGHISPL</sequence>
<reference evidence="1" key="2">
    <citation type="journal article" date="2015" name="Fish Shellfish Immunol.">
        <title>Early steps in the European eel (Anguilla anguilla)-Vibrio vulnificus interaction in the gills: Role of the RtxA13 toxin.</title>
        <authorList>
            <person name="Callol A."/>
            <person name="Pajuelo D."/>
            <person name="Ebbesson L."/>
            <person name="Teles M."/>
            <person name="MacKenzie S."/>
            <person name="Amaro C."/>
        </authorList>
    </citation>
    <scope>NUCLEOTIDE SEQUENCE</scope>
</reference>
<proteinExistence type="predicted"/>
<reference evidence="1" key="1">
    <citation type="submission" date="2014-11" db="EMBL/GenBank/DDBJ databases">
        <authorList>
            <person name="Amaro Gonzalez C."/>
        </authorList>
    </citation>
    <scope>NUCLEOTIDE SEQUENCE</scope>
</reference>
<organism evidence="1">
    <name type="scientific">Anguilla anguilla</name>
    <name type="common">European freshwater eel</name>
    <name type="synonym">Muraena anguilla</name>
    <dbReference type="NCBI Taxonomy" id="7936"/>
    <lineage>
        <taxon>Eukaryota</taxon>
        <taxon>Metazoa</taxon>
        <taxon>Chordata</taxon>
        <taxon>Craniata</taxon>
        <taxon>Vertebrata</taxon>
        <taxon>Euteleostomi</taxon>
        <taxon>Actinopterygii</taxon>
        <taxon>Neopterygii</taxon>
        <taxon>Teleostei</taxon>
        <taxon>Anguilliformes</taxon>
        <taxon>Anguillidae</taxon>
        <taxon>Anguilla</taxon>
    </lineage>
</organism>
<protein>
    <submittedName>
        <fullName evidence="1">Uncharacterized protein</fullName>
    </submittedName>
</protein>
<accession>A0A0E9X9N6</accession>
<dbReference type="AlphaFoldDB" id="A0A0E9X9N6"/>
<evidence type="ECO:0000313" key="1">
    <source>
        <dbReference type="EMBL" id="JAH99176.1"/>
    </source>
</evidence>
<name>A0A0E9X9N6_ANGAN</name>
<dbReference type="EMBL" id="GBXM01009401">
    <property type="protein sequence ID" value="JAH99176.1"/>
    <property type="molecule type" value="Transcribed_RNA"/>
</dbReference>